<comment type="function">
    <text evidence="8">Involved in the regulation of the intracellular balance of NAD and NADP, and is a key enzyme in the biosynthesis of NADP. Catalyzes specifically the phosphorylation on 2'-hydroxyl of the adenosine moiety of NAD to yield NADP.</text>
</comment>
<evidence type="ECO:0000256" key="4">
    <source>
        <dbReference type="ARBA" id="ARBA00022840"/>
    </source>
</evidence>
<feature type="binding site" evidence="8">
    <location>
        <position position="168"/>
    </location>
    <ligand>
        <name>NAD(+)</name>
        <dbReference type="ChEBI" id="CHEBI:57540"/>
    </ligand>
</feature>
<keyword evidence="5 8" id="KW-0521">NADP</keyword>
<evidence type="ECO:0000256" key="1">
    <source>
        <dbReference type="ARBA" id="ARBA00022679"/>
    </source>
</evidence>
<evidence type="ECO:0000256" key="2">
    <source>
        <dbReference type="ARBA" id="ARBA00022741"/>
    </source>
</evidence>
<evidence type="ECO:0000313" key="10">
    <source>
        <dbReference type="Proteomes" id="UP000624703"/>
    </source>
</evidence>
<dbReference type="Pfam" id="PF01513">
    <property type="entry name" value="NAD_kinase"/>
    <property type="match status" value="1"/>
</dbReference>
<dbReference type="Gene3D" id="2.60.200.30">
    <property type="entry name" value="Probable inorganic polyphosphate/atp-NAD kinase, domain 2"/>
    <property type="match status" value="1"/>
</dbReference>
<comment type="similarity">
    <text evidence="8">Belongs to the NAD kinase family.</text>
</comment>
<feature type="binding site" evidence="8">
    <location>
        <position position="151"/>
    </location>
    <ligand>
        <name>NAD(+)</name>
        <dbReference type="ChEBI" id="CHEBI:57540"/>
    </ligand>
</feature>
<dbReference type="CDD" id="cd01653">
    <property type="entry name" value="GATase1"/>
    <property type="match status" value="1"/>
</dbReference>
<feature type="binding site" evidence="8">
    <location>
        <position position="170"/>
    </location>
    <ligand>
        <name>NAD(+)</name>
        <dbReference type="ChEBI" id="CHEBI:57540"/>
    </ligand>
</feature>
<comment type="cofactor">
    <cofactor evidence="8">
        <name>a divalent metal cation</name>
        <dbReference type="ChEBI" id="CHEBI:60240"/>
    </cofactor>
</comment>
<comment type="catalytic activity">
    <reaction evidence="7 8">
        <text>NAD(+) + ATP = ADP + NADP(+) + H(+)</text>
        <dbReference type="Rhea" id="RHEA:18629"/>
        <dbReference type="ChEBI" id="CHEBI:15378"/>
        <dbReference type="ChEBI" id="CHEBI:30616"/>
        <dbReference type="ChEBI" id="CHEBI:57540"/>
        <dbReference type="ChEBI" id="CHEBI:58349"/>
        <dbReference type="ChEBI" id="CHEBI:456216"/>
        <dbReference type="EC" id="2.7.1.23"/>
    </reaction>
</comment>
<dbReference type="GO" id="GO:0019674">
    <property type="term" value="P:NAD+ metabolic process"/>
    <property type="evidence" value="ECO:0007669"/>
    <property type="project" value="InterPro"/>
</dbReference>
<dbReference type="SUPFAM" id="SSF111331">
    <property type="entry name" value="NAD kinase/diacylglycerol kinase-like"/>
    <property type="match status" value="1"/>
</dbReference>
<keyword evidence="6 8" id="KW-0520">NAD</keyword>
<proteinExistence type="inferred from homology"/>
<feature type="binding site" evidence="8">
    <location>
        <begin position="66"/>
        <end position="67"/>
    </location>
    <ligand>
        <name>NAD(+)</name>
        <dbReference type="ChEBI" id="CHEBI:57540"/>
    </ligand>
</feature>
<dbReference type="GO" id="GO:0005524">
    <property type="term" value="F:ATP binding"/>
    <property type="evidence" value="ECO:0007669"/>
    <property type="project" value="UniProtKB-KW"/>
</dbReference>
<comment type="caution">
    <text evidence="8">Lacks conserved residue(s) required for the propagation of feature annotation.</text>
</comment>
<feature type="binding site" evidence="8">
    <location>
        <begin position="181"/>
        <end position="186"/>
    </location>
    <ligand>
        <name>NAD(+)</name>
        <dbReference type="ChEBI" id="CHEBI:57540"/>
    </ligand>
</feature>
<keyword evidence="2 8" id="KW-0547">Nucleotide-binding</keyword>
<dbReference type="EMBL" id="JAENIM010000039">
    <property type="protein sequence ID" value="MBK1791201.1"/>
    <property type="molecule type" value="Genomic_DNA"/>
</dbReference>
<evidence type="ECO:0000256" key="8">
    <source>
        <dbReference type="HAMAP-Rule" id="MF_00361"/>
    </source>
</evidence>
<dbReference type="GO" id="GO:0051287">
    <property type="term" value="F:NAD binding"/>
    <property type="evidence" value="ECO:0007669"/>
    <property type="project" value="UniProtKB-ARBA"/>
</dbReference>
<comment type="subcellular location">
    <subcellularLocation>
        <location evidence="8">Cytoplasm</location>
    </subcellularLocation>
</comment>
<evidence type="ECO:0000256" key="6">
    <source>
        <dbReference type="ARBA" id="ARBA00023027"/>
    </source>
</evidence>
<protein>
    <recommendedName>
        <fullName evidence="8">NAD kinase</fullName>
        <ecNumber evidence="8">2.7.1.23</ecNumber>
    </recommendedName>
    <alternativeName>
        <fullName evidence="8">ATP-dependent NAD kinase</fullName>
    </alternativeName>
</protein>
<dbReference type="GO" id="GO:0046872">
    <property type="term" value="F:metal ion binding"/>
    <property type="evidence" value="ECO:0007669"/>
    <property type="project" value="UniProtKB-UniRule"/>
</dbReference>
<dbReference type="Gene3D" id="3.40.50.10330">
    <property type="entry name" value="Probable inorganic polyphosphate/atp-NAD kinase, domain 1"/>
    <property type="match status" value="1"/>
</dbReference>
<name>A0A8J7SJM2_9BACT</name>
<comment type="caution">
    <text evidence="9">The sequence shown here is derived from an EMBL/GenBank/DDBJ whole genome shotgun (WGS) entry which is preliminary data.</text>
</comment>
<accession>A0A8J7SJM2</accession>
<dbReference type="GO" id="GO:0005737">
    <property type="term" value="C:cytoplasm"/>
    <property type="evidence" value="ECO:0007669"/>
    <property type="project" value="UniProtKB-SubCell"/>
</dbReference>
<sequence length="282" mass="30367">MKFGIIANTNKDSSPATLASLCKLLKDRGHEWVLETDTSCLIENGPGIPAAQLKDHCDIIAVLGGDGTMLNASYRIGACTKPIAGINTGHLGFLTSCSEHELERLISAIENDKFTVSPHTLLTATIESTDGSQRQFTALNEVTLTRGHTSRMVSLDTRINGEVLNQYRADGLIVATPTGSTAYSLSAGGPLVAPDANIFLVTPICPHSLSNRTMVVADSSLIEVTPSEKTEETLFFNADGRDIVEVKPGSHVKIKKAAHVLPLLTISDTSFFKTVRTKLRWH</sequence>
<gene>
    <name evidence="8" type="primary">nadK</name>
    <name evidence="9" type="ORF">JIN82_08560</name>
</gene>
<keyword evidence="1 8" id="KW-0808">Transferase</keyword>
<dbReference type="AlphaFoldDB" id="A0A8J7SJM2"/>
<dbReference type="Proteomes" id="UP000624703">
    <property type="component" value="Unassembled WGS sequence"/>
</dbReference>
<dbReference type="RefSeq" id="WP_200311215.1">
    <property type="nucleotide sequence ID" value="NZ_JAENIM010000039.1"/>
</dbReference>
<dbReference type="InterPro" id="IPR016064">
    <property type="entry name" value="NAD/diacylglycerol_kinase_sf"/>
</dbReference>
<feature type="active site" description="Proton acceptor" evidence="8">
    <location>
        <position position="66"/>
    </location>
</feature>
<keyword evidence="4 8" id="KW-0067">ATP-binding</keyword>
<dbReference type="PANTHER" id="PTHR20275:SF0">
    <property type="entry name" value="NAD KINASE"/>
    <property type="match status" value="1"/>
</dbReference>
<dbReference type="InterPro" id="IPR002504">
    <property type="entry name" value="NADK"/>
</dbReference>
<keyword evidence="10" id="KW-1185">Reference proteome</keyword>
<dbReference type="InterPro" id="IPR017438">
    <property type="entry name" value="ATP-NAD_kinase_N"/>
</dbReference>
<keyword evidence="8" id="KW-0963">Cytoplasm</keyword>
<dbReference type="GO" id="GO:0003951">
    <property type="term" value="F:NAD+ kinase activity"/>
    <property type="evidence" value="ECO:0007669"/>
    <property type="project" value="UniProtKB-UniRule"/>
</dbReference>
<evidence type="ECO:0000256" key="3">
    <source>
        <dbReference type="ARBA" id="ARBA00022777"/>
    </source>
</evidence>
<keyword evidence="3 8" id="KW-0418">Kinase</keyword>
<evidence type="ECO:0000256" key="7">
    <source>
        <dbReference type="ARBA" id="ARBA00047925"/>
    </source>
</evidence>
<dbReference type="PANTHER" id="PTHR20275">
    <property type="entry name" value="NAD KINASE"/>
    <property type="match status" value="1"/>
</dbReference>
<evidence type="ECO:0000313" key="9">
    <source>
        <dbReference type="EMBL" id="MBK1791201.1"/>
    </source>
</evidence>
<feature type="binding site" evidence="8">
    <location>
        <begin position="140"/>
        <end position="141"/>
    </location>
    <ligand>
        <name>NAD(+)</name>
        <dbReference type="ChEBI" id="CHEBI:57540"/>
    </ligand>
</feature>
<evidence type="ECO:0000256" key="5">
    <source>
        <dbReference type="ARBA" id="ARBA00022857"/>
    </source>
</evidence>
<organism evidence="9 10">
    <name type="scientific">Persicirhabdus sediminis</name>
    <dbReference type="NCBI Taxonomy" id="454144"/>
    <lineage>
        <taxon>Bacteria</taxon>
        <taxon>Pseudomonadati</taxon>
        <taxon>Verrucomicrobiota</taxon>
        <taxon>Verrucomicrobiia</taxon>
        <taxon>Verrucomicrobiales</taxon>
        <taxon>Verrucomicrobiaceae</taxon>
        <taxon>Persicirhabdus</taxon>
    </lineage>
</organism>
<reference evidence="9" key="1">
    <citation type="submission" date="2021-01" db="EMBL/GenBank/DDBJ databases">
        <title>Modified the classification status of verrucomicrobia.</title>
        <authorList>
            <person name="Feng X."/>
        </authorList>
    </citation>
    <scope>NUCLEOTIDE SEQUENCE</scope>
    <source>
        <strain evidence="9">_KCTC 22039</strain>
    </source>
</reference>
<dbReference type="Pfam" id="PF20143">
    <property type="entry name" value="NAD_kinase_C"/>
    <property type="match status" value="1"/>
</dbReference>
<dbReference type="FunFam" id="2.60.200.30:FF:000009">
    <property type="entry name" value="Poly(P)/ATP NAD kinase"/>
    <property type="match status" value="1"/>
</dbReference>
<dbReference type="EC" id="2.7.1.23" evidence="8"/>
<dbReference type="GO" id="GO:0006741">
    <property type="term" value="P:NADP+ biosynthetic process"/>
    <property type="evidence" value="ECO:0007669"/>
    <property type="project" value="UniProtKB-UniRule"/>
</dbReference>
<dbReference type="InterPro" id="IPR017437">
    <property type="entry name" value="ATP-NAD_kinase_PpnK-typ_C"/>
</dbReference>
<dbReference type="HAMAP" id="MF_00361">
    <property type="entry name" value="NAD_kinase"/>
    <property type="match status" value="1"/>
</dbReference>